<evidence type="ECO:0000313" key="1">
    <source>
        <dbReference type="EMBL" id="OIQ73976.1"/>
    </source>
</evidence>
<dbReference type="EMBL" id="MLJW01002670">
    <property type="protein sequence ID" value="OIQ73976.1"/>
    <property type="molecule type" value="Genomic_DNA"/>
</dbReference>
<accession>A0A1J5PT28</accession>
<gene>
    <name evidence="1" type="ORF">GALL_443850</name>
</gene>
<protein>
    <submittedName>
        <fullName evidence="1">Uncharacterized protein</fullName>
    </submittedName>
</protein>
<reference evidence="1" key="1">
    <citation type="submission" date="2016-10" db="EMBL/GenBank/DDBJ databases">
        <title>Sequence of Gallionella enrichment culture.</title>
        <authorList>
            <person name="Poehlein A."/>
            <person name="Muehling M."/>
            <person name="Daniel R."/>
        </authorList>
    </citation>
    <scope>NUCLEOTIDE SEQUENCE</scope>
</reference>
<dbReference type="AlphaFoldDB" id="A0A1J5PT28"/>
<comment type="caution">
    <text evidence="1">The sequence shown here is derived from an EMBL/GenBank/DDBJ whole genome shotgun (WGS) entry which is preliminary data.</text>
</comment>
<organism evidence="1">
    <name type="scientific">mine drainage metagenome</name>
    <dbReference type="NCBI Taxonomy" id="410659"/>
    <lineage>
        <taxon>unclassified sequences</taxon>
        <taxon>metagenomes</taxon>
        <taxon>ecological metagenomes</taxon>
    </lineage>
</organism>
<name>A0A1J5PT28_9ZZZZ</name>
<proteinExistence type="predicted"/>
<sequence length="97" mass="9811">MSELPALQIEVPANGNVMTSNGEVSGAIGSFYTDKTTGAATAYETGNYYAVLSGSAQGATGPAVPSEVVGIIVVTSQLPQNNAVTTRETGGFILVTK</sequence>